<dbReference type="AlphaFoldDB" id="A0A376G1A9"/>
<dbReference type="Proteomes" id="UP000267844">
    <property type="component" value="Unassembled WGS sequence"/>
</dbReference>
<reference evidence="7 10" key="2">
    <citation type="submission" date="2018-10" db="EMBL/GenBank/DDBJ databases">
        <title>Transmission dynamics of multidrug resistant bacteria on intensive care unit surfaces.</title>
        <authorList>
            <person name="D'Souza A.W."/>
            <person name="Potter R.F."/>
            <person name="Wallace M."/>
            <person name="Shupe A."/>
            <person name="Patel S."/>
            <person name="Sun S."/>
            <person name="Gul D."/>
            <person name="Kwon J.H."/>
            <person name="Andleeb S."/>
            <person name="Burnham C.-A.D."/>
            <person name="Dantas G."/>
        </authorList>
    </citation>
    <scope>NUCLEOTIDE SEQUENCE [LARGE SCALE GENOMIC DNA]</scope>
    <source>
        <strain evidence="7 10">WF_348</strain>
    </source>
</reference>
<dbReference type="InterPro" id="IPR044878">
    <property type="entry name" value="UbiA_sf"/>
</dbReference>
<evidence type="ECO:0000313" key="10">
    <source>
        <dbReference type="Proteomes" id="UP000267844"/>
    </source>
</evidence>
<reference evidence="8 9" key="1">
    <citation type="submission" date="2018-06" db="EMBL/GenBank/DDBJ databases">
        <authorList>
            <consortium name="Pathogen Informatics"/>
            <person name="Doyle S."/>
        </authorList>
    </citation>
    <scope>NUCLEOTIDE SEQUENCE [LARGE SCALE GENOMIC DNA]</scope>
    <source>
        <strain evidence="8 9">NCTC13456</strain>
    </source>
</reference>
<feature type="transmembrane region" description="Helical" evidence="6">
    <location>
        <begin position="100"/>
        <end position="133"/>
    </location>
</feature>
<dbReference type="RefSeq" id="WP_114998383.1">
    <property type="nucleotide sequence ID" value="NZ_JAAGKM010000032.1"/>
</dbReference>
<feature type="transmembrane region" description="Helical" evidence="6">
    <location>
        <begin position="208"/>
        <end position="233"/>
    </location>
</feature>
<dbReference type="EMBL" id="RHPO01000004">
    <property type="protein sequence ID" value="RRT93523.1"/>
    <property type="molecule type" value="Genomic_DNA"/>
</dbReference>
<organism evidence="8 9">
    <name type="scientific">Empedobacter falsenii</name>
    <dbReference type="NCBI Taxonomy" id="343874"/>
    <lineage>
        <taxon>Bacteria</taxon>
        <taxon>Pseudomonadati</taxon>
        <taxon>Bacteroidota</taxon>
        <taxon>Flavobacteriia</taxon>
        <taxon>Flavobacteriales</taxon>
        <taxon>Weeksellaceae</taxon>
        <taxon>Empedobacter</taxon>
    </lineage>
</organism>
<dbReference type="Proteomes" id="UP000254737">
    <property type="component" value="Unassembled WGS sequence"/>
</dbReference>
<evidence type="ECO:0000256" key="3">
    <source>
        <dbReference type="ARBA" id="ARBA00022692"/>
    </source>
</evidence>
<proteinExistence type="predicted"/>
<dbReference type="PANTHER" id="PTHR42723">
    <property type="entry name" value="CHLOROPHYLL SYNTHASE"/>
    <property type="match status" value="1"/>
</dbReference>
<feature type="transmembrane region" description="Helical" evidence="6">
    <location>
        <begin position="169"/>
        <end position="187"/>
    </location>
</feature>
<dbReference type="STRING" id="343874.GCA_000805695_00612"/>
<dbReference type="GO" id="GO:0016020">
    <property type="term" value="C:membrane"/>
    <property type="evidence" value="ECO:0007669"/>
    <property type="project" value="UniProtKB-SubCell"/>
</dbReference>
<dbReference type="Pfam" id="PF01040">
    <property type="entry name" value="UbiA"/>
    <property type="match status" value="1"/>
</dbReference>
<feature type="transmembrane region" description="Helical" evidence="6">
    <location>
        <begin position="270"/>
        <end position="288"/>
    </location>
</feature>
<keyword evidence="3 6" id="KW-0812">Transmembrane</keyword>
<keyword evidence="2" id="KW-1003">Cell membrane</keyword>
<dbReference type="InterPro" id="IPR050475">
    <property type="entry name" value="Prenyltransferase_related"/>
</dbReference>
<evidence type="ECO:0000256" key="1">
    <source>
        <dbReference type="ARBA" id="ARBA00004141"/>
    </source>
</evidence>
<feature type="transmembrane region" description="Helical" evidence="6">
    <location>
        <begin position="20"/>
        <end position="42"/>
    </location>
</feature>
<comment type="subcellular location">
    <subcellularLocation>
        <location evidence="1">Membrane</location>
        <topology evidence="1">Multi-pass membrane protein</topology>
    </subcellularLocation>
</comment>
<dbReference type="PANTHER" id="PTHR42723:SF1">
    <property type="entry name" value="CHLOROPHYLL SYNTHASE, CHLOROPLASTIC"/>
    <property type="match status" value="1"/>
</dbReference>
<keyword evidence="8" id="KW-0808">Transferase</keyword>
<accession>A0A376G1A9</accession>
<keyword evidence="4 6" id="KW-1133">Transmembrane helix</keyword>
<feature type="transmembrane region" description="Helical" evidence="6">
    <location>
        <begin position="239"/>
        <end position="258"/>
    </location>
</feature>
<feature type="transmembrane region" description="Helical" evidence="6">
    <location>
        <begin position="145"/>
        <end position="163"/>
    </location>
</feature>
<evidence type="ECO:0000256" key="2">
    <source>
        <dbReference type="ARBA" id="ARBA00022475"/>
    </source>
</evidence>
<evidence type="ECO:0000313" key="8">
    <source>
        <dbReference type="EMBL" id="STD53272.1"/>
    </source>
</evidence>
<protein>
    <submittedName>
        <fullName evidence="8">Prenyltransferase</fullName>
    </submittedName>
</protein>
<dbReference type="GO" id="GO:0016765">
    <property type="term" value="F:transferase activity, transferring alkyl or aryl (other than methyl) groups"/>
    <property type="evidence" value="ECO:0007669"/>
    <property type="project" value="InterPro"/>
</dbReference>
<evidence type="ECO:0000313" key="7">
    <source>
        <dbReference type="EMBL" id="RRT93523.1"/>
    </source>
</evidence>
<evidence type="ECO:0000256" key="5">
    <source>
        <dbReference type="ARBA" id="ARBA00023136"/>
    </source>
</evidence>
<gene>
    <name evidence="7" type="ORF">EGI89_03730</name>
    <name evidence="8" type="ORF">NCTC13456_00409</name>
</gene>
<evidence type="ECO:0000256" key="4">
    <source>
        <dbReference type="ARBA" id="ARBA00022989"/>
    </source>
</evidence>
<dbReference type="InterPro" id="IPR000537">
    <property type="entry name" value="UbiA_prenyltransferase"/>
</dbReference>
<keyword evidence="5 6" id="KW-0472">Membrane</keyword>
<feature type="transmembrane region" description="Helical" evidence="6">
    <location>
        <begin position="54"/>
        <end position="73"/>
    </location>
</feature>
<sequence>MNVQKIILKVFALFSVVRGYNLIVLILAQYLAALFIFAPEVGHRQLLTNPKLDGLILCSILCVAAGYIINNFYDLEKDELKRPLQVYLQKQVSQGFKLTVYIVLNALALIIAALISWKVFIFFLIYQFLVWFYSHKINRFALIKNFYLVIIRVMPFFALLVYFDHFTFNLALHATFLSILLLITDIVKDLSSQKADLIYNYDSIPIKYGIDFTKVLISCLIITELIIGIIIIMKNDVGAMKYFFIAANIAFTVILFIIWRIKSTQAYKILHYFFKGMIVAGVFSIVLIEINPLTLQTIAQNFNQRIN</sequence>
<name>A0A376G1A9_9FLAO</name>
<evidence type="ECO:0000256" key="6">
    <source>
        <dbReference type="SAM" id="Phobius"/>
    </source>
</evidence>
<dbReference type="Gene3D" id="1.10.357.140">
    <property type="entry name" value="UbiA prenyltransferase"/>
    <property type="match status" value="1"/>
</dbReference>
<evidence type="ECO:0000313" key="9">
    <source>
        <dbReference type="Proteomes" id="UP000254737"/>
    </source>
</evidence>
<dbReference type="EMBL" id="UFXS01000001">
    <property type="protein sequence ID" value="STD53272.1"/>
    <property type="molecule type" value="Genomic_DNA"/>
</dbReference>